<keyword evidence="1" id="KW-1277">Toxin-antitoxin system</keyword>
<sequence>MSLNIKNQRVHDLARRAAVLEGTTQTGAIEVALERLIADHDAREAISTRRERAERLLAWLDTNITDEDRAAIDRTMAEMYDEDGMPR</sequence>
<dbReference type="EMBL" id="AP019307">
    <property type="protein sequence ID" value="BBH18117.1"/>
    <property type="molecule type" value="Genomic_DNA"/>
</dbReference>
<evidence type="ECO:0000256" key="1">
    <source>
        <dbReference type="ARBA" id="ARBA00022649"/>
    </source>
</evidence>
<reference evidence="2 3" key="1">
    <citation type="submission" date="2018-11" db="EMBL/GenBank/DDBJ databases">
        <title>Complete genome sequence of Nocardioides baekrokdamisoli strain KCTC 39748.</title>
        <authorList>
            <person name="Kang S.W."/>
            <person name="Lee K.C."/>
            <person name="Kim K.K."/>
            <person name="Kim J.S."/>
            <person name="Kim D.S."/>
            <person name="Ko S.H."/>
            <person name="Yang S.H."/>
            <person name="Shin Y.K."/>
            <person name="Lee J.S."/>
        </authorList>
    </citation>
    <scope>NUCLEOTIDE SEQUENCE [LARGE SCALE GENOMIC DNA]</scope>
    <source>
        <strain evidence="2 3">KCTC 39748</strain>
    </source>
</reference>
<evidence type="ECO:0000313" key="2">
    <source>
        <dbReference type="EMBL" id="BBH18117.1"/>
    </source>
</evidence>
<gene>
    <name evidence="2" type="ORF">Back2_24040</name>
</gene>
<dbReference type="KEGG" id="nbe:Back2_24040"/>
<accession>A0A3G9IGJ1</accession>
<dbReference type="Pfam" id="PF07704">
    <property type="entry name" value="PSK_trans_fac"/>
    <property type="match status" value="1"/>
</dbReference>
<evidence type="ECO:0000313" key="3">
    <source>
        <dbReference type="Proteomes" id="UP000271573"/>
    </source>
</evidence>
<keyword evidence="3" id="KW-1185">Reference proteome</keyword>
<evidence type="ECO:0008006" key="4">
    <source>
        <dbReference type="Google" id="ProtNLM"/>
    </source>
</evidence>
<organism evidence="2 3">
    <name type="scientific">Nocardioides baekrokdamisoli</name>
    <dbReference type="NCBI Taxonomy" id="1804624"/>
    <lineage>
        <taxon>Bacteria</taxon>
        <taxon>Bacillati</taxon>
        <taxon>Actinomycetota</taxon>
        <taxon>Actinomycetes</taxon>
        <taxon>Propionibacteriales</taxon>
        <taxon>Nocardioidaceae</taxon>
        <taxon>Nocardioides</taxon>
    </lineage>
</organism>
<dbReference type="InterPro" id="IPR011660">
    <property type="entry name" value="VapB-like"/>
</dbReference>
<protein>
    <recommendedName>
        <fullName evidence="4">Antitoxin VapB</fullName>
    </recommendedName>
</protein>
<name>A0A3G9IGJ1_9ACTN</name>
<dbReference type="AlphaFoldDB" id="A0A3G9IGJ1"/>
<proteinExistence type="predicted"/>
<dbReference type="RefSeq" id="WP_125569466.1">
    <property type="nucleotide sequence ID" value="NZ_AP019307.1"/>
</dbReference>
<dbReference type="OrthoDB" id="560250at2"/>
<dbReference type="Proteomes" id="UP000271573">
    <property type="component" value="Chromosome"/>
</dbReference>